<sequence length="353" mass="40496">MKACAKDVDIMSYMAKKSVRNYTALTKFVSKHVSTPKTPRIIPLSSINLEEKHIGMGAFNKVYRGIYRTEVSKRKKLIAYKTTKDKGTMSKKFHASLEDEAKCLYSLNHKNIVKLIGISMDDNGLKRGLVLEYCEGGTLDEFTHEKRGIVNYYILVNFLKQIAGAMTYINRTITHGDLKLMNIFIKQKMCDHDLHNPIKSCKKCLGIDAMKFTLKIGDFGCSRSIESSTSFGNNTGPYAAYETLSEGITTTASDVYSFTVIMWEMLTCEKPFNGFDMLGLLRKWIDLKPQDTILEFPVCPVPLKKLIVRGLNRDPTLRPTFYEIKNVLKIFQNDLRLDNKKQQKNFHYIVRRY</sequence>
<proteinExistence type="predicted"/>
<evidence type="ECO:0000313" key="1">
    <source>
        <dbReference type="Proteomes" id="UP000095286"/>
    </source>
</evidence>
<evidence type="ECO:0000313" key="2">
    <source>
        <dbReference type="WBParaSite" id="RSKR_0000285100.1"/>
    </source>
</evidence>
<dbReference type="WBParaSite" id="RSKR_0000285100.1">
    <property type="protein sequence ID" value="RSKR_0000285100.1"/>
    <property type="gene ID" value="RSKR_0000285100"/>
</dbReference>
<accession>A0AC35TQ44</accession>
<name>A0AC35TQ44_9BILA</name>
<reference evidence="2" key="1">
    <citation type="submission" date="2016-11" db="UniProtKB">
        <authorList>
            <consortium name="WormBaseParasite"/>
        </authorList>
    </citation>
    <scope>IDENTIFICATION</scope>
    <source>
        <strain evidence="2">KR3021</strain>
    </source>
</reference>
<dbReference type="Proteomes" id="UP000095286">
    <property type="component" value="Unplaced"/>
</dbReference>
<organism evidence="1 2">
    <name type="scientific">Rhabditophanes sp. KR3021</name>
    <dbReference type="NCBI Taxonomy" id="114890"/>
    <lineage>
        <taxon>Eukaryota</taxon>
        <taxon>Metazoa</taxon>
        <taxon>Ecdysozoa</taxon>
        <taxon>Nematoda</taxon>
        <taxon>Chromadorea</taxon>
        <taxon>Rhabditida</taxon>
        <taxon>Tylenchina</taxon>
        <taxon>Panagrolaimomorpha</taxon>
        <taxon>Strongyloidoidea</taxon>
        <taxon>Alloionematidae</taxon>
        <taxon>Rhabditophanes</taxon>
    </lineage>
</organism>
<protein>
    <submittedName>
        <fullName evidence="2">Protein kinase domain-containing protein</fullName>
    </submittedName>
</protein>